<dbReference type="GO" id="GO:0050308">
    <property type="term" value="F:sugar-phosphatase activity"/>
    <property type="evidence" value="ECO:0007669"/>
    <property type="project" value="TreeGrafter"/>
</dbReference>
<dbReference type="InterPro" id="IPR051806">
    <property type="entry name" value="HAD-like_SPP"/>
</dbReference>
<reference evidence="1" key="1">
    <citation type="submission" date="2021-01" db="EMBL/GenBank/DDBJ databases">
        <title>Lacisediminihabitans sp. nov. strain G11-30, isolated from Antarctic Soil.</title>
        <authorList>
            <person name="Li J."/>
        </authorList>
    </citation>
    <scope>NUCLEOTIDE SEQUENCE</scope>
    <source>
        <strain evidence="1">G11-30</strain>
    </source>
</reference>
<gene>
    <name evidence="1" type="ORF">IV501_00140</name>
</gene>
<keyword evidence="1" id="KW-0378">Hydrolase</keyword>
<dbReference type="PANTHER" id="PTHR43481">
    <property type="entry name" value="FRUCTOSE-1-PHOSPHATE PHOSPHATASE"/>
    <property type="match status" value="1"/>
</dbReference>
<accession>A0A934SIS5</accession>
<dbReference type="InterPro" id="IPR036412">
    <property type="entry name" value="HAD-like_sf"/>
</dbReference>
<dbReference type="PANTHER" id="PTHR43481:SF4">
    <property type="entry name" value="GLYCEROL-1-PHOSPHATE PHOSPHOHYDROLASE 1-RELATED"/>
    <property type="match status" value="1"/>
</dbReference>
<dbReference type="AlphaFoldDB" id="A0A934SIS5"/>
<protein>
    <submittedName>
        <fullName evidence="1">HAD-IA family hydrolase</fullName>
    </submittedName>
</protein>
<dbReference type="Gene3D" id="3.40.50.1000">
    <property type="entry name" value="HAD superfamily/HAD-like"/>
    <property type="match status" value="1"/>
</dbReference>
<dbReference type="InterPro" id="IPR006439">
    <property type="entry name" value="HAD-SF_hydro_IA"/>
</dbReference>
<dbReference type="Proteomes" id="UP000636458">
    <property type="component" value="Unassembled WGS sequence"/>
</dbReference>
<evidence type="ECO:0000313" key="1">
    <source>
        <dbReference type="EMBL" id="MBK4346031.1"/>
    </source>
</evidence>
<name>A0A934SIS5_9MICO</name>
<dbReference type="InterPro" id="IPR023214">
    <property type="entry name" value="HAD_sf"/>
</dbReference>
<proteinExistence type="predicted"/>
<dbReference type="Gene3D" id="1.10.150.240">
    <property type="entry name" value="Putative phosphatase, domain 2"/>
    <property type="match status" value="1"/>
</dbReference>
<dbReference type="Pfam" id="PF00702">
    <property type="entry name" value="Hydrolase"/>
    <property type="match status" value="1"/>
</dbReference>
<dbReference type="InterPro" id="IPR023198">
    <property type="entry name" value="PGP-like_dom2"/>
</dbReference>
<dbReference type="EMBL" id="JAEPES010000001">
    <property type="protein sequence ID" value="MBK4346031.1"/>
    <property type="molecule type" value="Genomic_DNA"/>
</dbReference>
<comment type="caution">
    <text evidence="1">The sequence shown here is derived from an EMBL/GenBank/DDBJ whole genome shotgun (WGS) entry which is preliminary data.</text>
</comment>
<organism evidence="1 2">
    <name type="scientific">Lacisediminihabitans changchengi</name>
    <dbReference type="NCBI Taxonomy" id="2787634"/>
    <lineage>
        <taxon>Bacteria</taxon>
        <taxon>Bacillati</taxon>
        <taxon>Actinomycetota</taxon>
        <taxon>Actinomycetes</taxon>
        <taxon>Micrococcales</taxon>
        <taxon>Microbacteriaceae</taxon>
        <taxon>Lacisediminihabitans</taxon>
    </lineage>
</organism>
<evidence type="ECO:0000313" key="2">
    <source>
        <dbReference type="Proteomes" id="UP000636458"/>
    </source>
</evidence>
<keyword evidence="2" id="KW-1185">Reference proteome</keyword>
<dbReference type="NCBIfam" id="TIGR01509">
    <property type="entry name" value="HAD-SF-IA-v3"/>
    <property type="match status" value="1"/>
</dbReference>
<dbReference type="SUPFAM" id="SSF56784">
    <property type="entry name" value="HAD-like"/>
    <property type="match status" value="1"/>
</dbReference>
<sequence>MDGTLVDSTGVVEQVWGEFAARYGVDVEQLFAFSHGRQAIDTVRRFLPDLDDSAHWGISDGLQADELLRLDGIVEIGGAEVFFRGIPASRVALVTSAPRELASRRMAAAGMEFPRVTITSEDVALGKPHPEGYLSAASRLGVDPSDVVVFEDAPAGIAAARASGATVVVVGPGTGGDFRVDDYRALTVTADDSGLTISGLTPA</sequence>